<comment type="caution">
    <text evidence="2">The sequence shown here is derived from an EMBL/GenBank/DDBJ whole genome shotgun (WGS) entry which is preliminary data.</text>
</comment>
<evidence type="ECO:0000256" key="1">
    <source>
        <dbReference type="ARBA" id="ARBA00022825"/>
    </source>
</evidence>
<dbReference type="RefSeq" id="WP_161920026.1">
    <property type="nucleotide sequence ID" value="NZ_JAACYS010000016.1"/>
</dbReference>
<dbReference type="Proteomes" id="UP000743899">
    <property type="component" value="Unassembled WGS sequence"/>
</dbReference>
<organism evidence="2 3">
    <name type="scientific">Pallidibacillus pasinlerensis</name>
    <dbReference type="NCBI Taxonomy" id="2703818"/>
    <lineage>
        <taxon>Bacteria</taxon>
        <taxon>Bacillati</taxon>
        <taxon>Bacillota</taxon>
        <taxon>Bacilli</taxon>
        <taxon>Bacillales</taxon>
        <taxon>Bacillaceae</taxon>
        <taxon>Pallidibacillus</taxon>
    </lineage>
</organism>
<protein>
    <submittedName>
        <fullName evidence="2">Trypsin-like peptidase domain-containing protein</fullName>
    </submittedName>
</protein>
<accession>A0ABX0A5E7</accession>
<dbReference type="SUPFAM" id="SSF50494">
    <property type="entry name" value="Trypsin-like serine proteases"/>
    <property type="match status" value="1"/>
</dbReference>
<proteinExistence type="predicted"/>
<keyword evidence="3" id="KW-1185">Reference proteome</keyword>
<keyword evidence="1" id="KW-0645">Protease</keyword>
<keyword evidence="1" id="KW-0720">Serine protease</keyword>
<name>A0ABX0A5E7_9BACI</name>
<reference evidence="2 3" key="1">
    <citation type="submission" date="2020-01" db="EMBL/GenBank/DDBJ databases">
        <title>A novel Bacillus sp. from Pasinler.</title>
        <authorList>
            <person name="Adiguzel A."/>
            <person name="Ay H."/>
            <person name="Baltaci M.O."/>
        </authorList>
    </citation>
    <scope>NUCLEOTIDE SEQUENCE [LARGE SCALE GENOMIC DNA]</scope>
    <source>
        <strain evidence="2 3">P1</strain>
    </source>
</reference>
<keyword evidence="1" id="KW-0378">Hydrolase</keyword>
<dbReference type="EMBL" id="JAACYS010000016">
    <property type="protein sequence ID" value="NCU17189.1"/>
    <property type="molecule type" value="Genomic_DNA"/>
</dbReference>
<evidence type="ECO:0000313" key="3">
    <source>
        <dbReference type="Proteomes" id="UP000743899"/>
    </source>
</evidence>
<sequence>MFQNVVFSIGRLIDSIYFPAGTCTLINKSNLLVTAAHVVNGSNENLFIRLNTNYKSGYQDTTVQQSQLVPVKIEAIDPFRDICVLSLQGGQSVQSNLKLGTADIVNPGEEVVVVGFPHSNLGRIVLTQQTCEVGAKILLSSKNIKSKHLVLNIQARPGQSGGPVIRTLDGALIGILIGPYVPTLKGGIRLGDIDPQTLHQTTHAVSAGYIERMIS</sequence>
<dbReference type="Gene3D" id="2.40.10.120">
    <property type="match status" value="1"/>
</dbReference>
<dbReference type="InterPro" id="IPR009003">
    <property type="entry name" value="Peptidase_S1_PA"/>
</dbReference>
<evidence type="ECO:0000313" key="2">
    <source>
        <dbReference type="EMBL" id="NCU17189.1"/>
    </source>
</evidence>
<dbReference type="Pfam" id="PF13365">
    <property type="entry name" value="Trypsin_2"/>
    <property type="match status" value="1"/>
</dbReference>
<gene>
    <name evidence="2" type="ORF">GW534_05300</name>
</gene>